<dbReference type="Ensembl" id="ENSGMOT00000048445.1">
    <property type="protein sequence ID" value="ENSGMOP00000053814.1"/>
    <property type="gene ID" value="ENSGMOG00000031214.1"/>
</dbReference>
<feature type="domain" description="CBM21" evidence="5">
    <location>
        <begin position="166"/>
        <end position="275"/>
    </location>
</feature>
<keyword evidence="2 3" id="KW-0119">Carbohydrate metabolism</keyword>
<reference evidence="6" key="2">
    <citation type="submission" date="2025-09" db="UniProtKB">
        <authorList>
            <consortium name="Ensembl"/>
        </authorList>
    </citation>
    <scope>IDENTIFICATION</scope>
</reference>
<name>A0A8C5C1T6_GADMO</name>
<dbReference type="OrthoDB" id="8942186at2759"/>
<evidence type="ECO:0000259" key="5">
    <source>
        <dbReference type="PROSITE" id="PS51159"/>
    </source>
</evidence>
<evidence type="ECO:0000313" key="7">
    <source>
        <dbReference type="Proteomes" id="UP000694546"/>
    </source>
</evidence>
<sequence>MHCTRALPLTNPPMMPVDMAMRICLASSPPLCSFLGNYDNCRLANTLYPRCQDLRPCLAPGHADGNHGYEVSGPPVASSGGRLASSRAAPPRKKQVVFADARGLALADIIFYKEEDPLAELQFHLSDIEGALARLRQEENTGSDILDSSGLVLDFTPPFEDYLDLRQRLKAQQVSLENCSVQDGSLSGTIKVQNVSFEKSVSVRITFDSWISFRDVPCPYLNNVYSCPDTDTFSFDISLPEAVGESSKRVEFCICYTAQDEVFWDNNHGSNYGLVPSEPEPNPCPKTGGLEEVLEKLEGGRYAECDQFGSPRTSTGVFPGWQSWGRIENSAPYW</sequence>
<dbReference type="AlphaFoldDB" id="A0A8C5C1T6"/>
<dbReference type="Proteomes" id="UP000694546">
    <property type="component" value="Chromosome 18"/>
</dbReference>
<protein>
    <recommendedName>
        <fullName evidence="3">Protein phosphatase 1 regulatory subunit</fullName>
    </recommendedName>
</protein>
<keyword evidence="7" id="KW-1185">Reference proteome</keyword>
<dbReference type="PANTHER" id="PTHR12307">
    <property type="entry name" value="PROTEIN PHOSPHATASE 1 REGULATORY SUBUNIT"/>
    <property type="match status" value="1"/>
</dbReference>
<organism evidence="6 7">
    <name type="scientific">Gadus morhua</name>
    <name type="common">Atlantic cod</name>
    <dbReference type="NCBI Taxonomy" id="8049"/>
    <lineage>
        <taxon>Eukaryota</taxon>
        <taxon>Metazoa</taxon>
        <taxon>Chordata</taxon>
        <taxon>Craniata</taxon>
        <taxon>Vertebrata</taxon>
        <taxon>Euteleostomi</taxon>
        <taxon>Actinopterygii</taxon>
        <taxon>Neopterygii</taxon>
        <taxon>Teleostei</taxon>
        <taxon>Neoteleostei</taxon>
        <taxon>Acanthomorphata</taxon>
        <taxon>Zeiogadaria</taxon>
        <taxon>Gadariae</taxon>
        <taxon>Gadiformes</taxon>
        <taxon>Gadoidei</taxon>
        <taxon>Gadidae</taxon>
        <taxon>Gadus</taxon>
    </lineage>
</organism>
<keyword evidence="1 3" id="KW-0321">Glycogen metabolism</keyword>
<dbReference type="PROSITE" id="PS51159">
    <property type="entry name" value="CBM21"/>
    <property type="match status" value="1"/>
</dbReference>
<proteinExistence type="predicted"/>
<evidence type="ECO:0000313" key="6">
    <source>
        <dbReference type="Ensembl" id="ENSGMOP00000053814.1"/>
    </source>
</evidence>
<evidence type="ECO:0000256" key="4">
    <source>
        <dbReference type="SAM" id="MobiDB-lite"/>
    </source>
</evidence>
<dbReference type="GO" id="GO:0005979">
    <property type="term" value="P:regulation of glycogen biosynthetic process"/>
    <property type="evidence" value="ECO:0007669"/>
    <property type="project" value="TreeGrafter"/>
</dbReference>
<dbReference type="GO" id="GO:0005977">
    <property type="term" value="P:glycogen metabolic process"/>
    <property type="evidence" value="ECO:0007669"/>
    <property type="project" value="UniProtKB-KW"/>
</dbReference>
<feature type="region of interest" description="Disordered" evidence="4">
    <location>
        <begin position="69"/>
        <end position="88"/>
    </location>
</feature>
<dbReference type="GO" id="GO:0008157">
    <property type="term" value="F:protein phosphatase 1 binding"/>
    <property type="evidence" value="ECO:0007669"/>
    <property type="project" value="TreeGrafter"/>
</dbReference>
<dbReference type="GeneTree" id="ENSGT00940000155648"/>
<dbReference type="GO" id="GO:0000164">
    <property type="term" value="C:protein phosphatase type 1 complex"/>
    <property type="evidence" value="ECO:0007669"/>
    <property type="project" value="TreeGrafter"/>
</dbReference>
<reference evidence="6" key="1">
    <citation type="submission" date="2025-08" db="UniProtKB">
        <authorList>
            <consortium name="Ensembl"/>
        </authorList>
    </citation>
    <scope>IDENTIFICATION</scope>
</reference>
<evidence type="ECO:0000256" key="1">
    <source>
        <dbReference type="ARBA" id="ARBA00022600"/>
    </source>
</evidence>
<feature type="compositionally biased region" description="Low complexity" evidence="4">
    <location>
        <begin position="77"/>
        <end position="88"/>
    </location>
</feature>
<gene>
    <name evidence="6" type="primary">ppp1r3cb</name>
</gene>
<dbReference type="PANTHER" id="PTHR12307:SF15">
    <property type="entry name" value="PROTEIN PHOSPHATASE 1 REGULATORY SUBUNIT 3C"/>
    <property type="match status" value="1"/>
</dbReference>
<dbReference type="Pfam" id="PF03370">
    <property type="entry name" value="CBM_21"/>
    <property type="match status" value="1"/>
</dbReference>
<dbReference type="GO" id="GO:2001069">
    <property type="term" value="F:glycogen binding"/>
    <property type="evidence" value="ECO:0007669"/>
    <property type="project" value="TreeGrafter"/>
</dbReference>
<dbReference type="InterPro" id="IPR005036">
    <property type="entry name" value="CBM21_dom"/>
</dbReference>
<dbReference type="InterPro" id="IPR038175">
    <property type="entry name" value="CBM21_dom_sf"/>
</dbReference>
<dbReference type="OMA" id="NCRLANT"/>
<dbReference type="InterPro" id="IPR050782">
    <property type="entry name" value="PP1_regulatory_subunit_3"/>
</dbReference>
<dbReference type="Gene3D" id="2.60.40.2440">
    <property type="entry name" value="Carbohydrate binding type-21 domain"/>
    <property type="match status" value="1"/>
</dbReference>
<evidence type="ECO:0000256" key="2">
    <source>
        <dbReference type="ARBA" id="ARBA00023277"/>
    </source>
</evidence>
<accession>A0A8C5C1T6</accession>
<evidence type="ECO:0000256" key="3">
    <source>
        <dbReference type="PIRNR" id="PIRNR038207"/>
    </source>
</evidence>
<dbReference type="PIRSF" id="PIRSF038207">
    <property type="entry name" value="PP1_GT_animal"/>
    <property type="match status" value="1"/>
</dbReference>
<dbReference type="InterPro" id="IPR017434">
    <property type="entry name" value="Pase-1_reg-su_3B/C/D_met"/>
</dbReference>